<dbReference type="AlphaFoldDB" id="A0AAN8PYV0"/>
<accession>A0AAN8PYV0</accession>
<dbReference type="EMBL" id="JAWJWE010000037">
    <property type="protein sequence ID" value="KAK6626271.1"/>
    <property type="molecule type" value="Genomic_DNA"/>
</dbReference>
<sequence length="170" mass="19217">MVFNLLAPTIMIYSLLDNQKFGDLKIHFHCARRRGCWLMMEKTFLVRPSRWITSHSGHFLFVTTSQPTRVPARSDVLKSQNRSGEASRLKIPARFVEDEEEEDGEAEELNNAQTNIIKNNDAMADSDITWSNGMGYVTGRVPAECCAGTRRSRNMSGRFASNPCHTFSAI</sequence>
<evidence type="ECO:0000313" key="1">
    <source>
        <dbReference type="EMBL" id="KAK6626271.1"/>
    </source>
</evidence>
<organism evidence="1 2">
    <name type="scientific">Polyplax serrata</name>
    <name type="common">Common mouse louse</name>
    <dbReference type="NCBI Taxonomy" id="468196"/>
    <lineage>
        <taxon>Eukaryota</taxon>
        <taxon>Metazoa</taxon>
        <taxon>Ecdysozoa</taxon>
        <taxon>Arthropoda</taxon>
        <taxon>Hexapoda</taxon>
        <taxon>Insecta</taxon>
        <taxon>Pterygota</taxon>
        <taxon>Neoptera</taxon>
        <taxon>Paraneoptera</taxon>
        <taxon>Psocodea</taxon>
        <taxon>Troctomorpha</taxon>
        <taxon>Phthiraptera</taxon>
        <taxon>Anoplura</taxon>
        <taxon>Polyplacidae</taxon>
        <taxon>Polyplax</taxon>
    </lineage>
</organism>
<comment type="caution">
    <text evidence="1">The sequence shown here is derived from an EMBL/GenBank/DDBJ whole genome shotgun (WGS) entry which is preliminary data.</text>
</comment>
<name>A0AAN8PYV0_POLSC</name>
<reference evidence="1 2" key="1">
    <citation type="submission" date="2023-10" db="EMBL/GenBank/DDBJ databases">
        <title>Genomes of two closely related lineages of the louse Polyplax serrata with different host specificities.</title>
        <authorList>
            <person name="Martinu J."/>
            <person name="Tarabai H."/>
            <person name="Stefka J."/>
            <person name="Hypsa V."/>
        </authorList>
    </citation>
    <scope>NUCLEOTIDE SEQUENCE [LARGE SCALE GENOMIC DNA]</scope>
    <source>
        <strain evidence="1">HR10_N</strain>
    </source>
</reference>
<protein>
    <submittedName>
        <fullName evidence="1">Uncharacterized protein</fullName>
    </submittedName>
</protein>
<dbReference type="Proteomes" id="UP001372834">
    <property type="component" value="Unassembled WGS sequence"/>
</dbReference>
<proteinExistence type="predicted"/>
<gene>
    <name evidence="1" type="ORF">RUM43_006578</name>
</gene>
<evidence type="ECO:0000313" key="2">
    <source>
        <dbReference type="Proteomes" id="UP001372834"/>
    </source>
</evidence>